<evidence type="ECO:0000256" key="2">
    <source>
        <dbReference type="SAM" id="Phobius"/>
    </source>
</evidence>
<keyword evidence="4" id="KW-1185">Reference proteome</keyword>
<accession>A0A8S1IY23</accession>
<dbReference type="EMBL" id="CAJHUC010001147">
    <property type="protein sequence ID" value="CAD7699988.1"/>
    <property type="molecule type" value="Genomic_DNA"/>
</dbReference>
<protein>
    <submittedName>
        <fullName evidence="3">Uncharacterized protein</fullName>
    </submittedName>
</protein>
<dbReference type="AlphaFoldDB" id="A0A8S1IY23"/>
<feature type="compositionally biased region" description="Polar residues" evidence="1">
    <location>
        <begin position="97"/>
        <end position="106"/>
    </location>
</feature>
<evidence type="ECO:0000313" key="3">
    <source>
        <dbReference type="EMBL" id="CAD7699988.1"/>
    </source>
</evidence>
<name>A0A8S1IY23_9CHLO</name>
<feature type="compositionally biased region" description="Low complexity" evidence="1">
    <location>
        <begin position="129"/>
        <end position="152"/>
    </location>
</feature>
<feature type="compositionally biased region" description="Low complexity" evidence="1">
    <location>
        <begin position="107"/>
        <end position="116"/>
    </location>
</feature>
<evidence type="ECO:0000313" key="4">
    <source>
        <dbReference type="Proteomes" id="UP000708148"/>
    </source>
</evidence>
<keyword evidence="2" id="KW-0812">Transmembrane</keyword>
<keyword evidence="2" id="KW-0472">Membrane</keyword>
<feature type="region of interest" description="Disordered" evidence="1">
    <location>
        <begin position="29"/>
        <end position="55"/>
    </location>
</feature>
<keyword evidence="2" id="KW-1133">Transmembrane helix</keyword>
<gene>
    <name evidence="3" type="ORF">OSTQU699_LOCUS5344</name>
</gene>
<organism evidence="3 4">
    <name type="scientific">Ostreobium quekettii</name>
    <dbReference type="NCBI Taxonomy" id="121088"/>
    <lineage>
        <taxon>Eukaryota</taxon>
        <taxon>Viridiplantae</taxon>
        <taxon>Chlorophyta</taxon>
        <taxon>core chlorophytes</taxon>
        <taxon>Ulvophyceae</taxon>
        <taxon>TCBD clade</taxon>
        <taxon>Bryopsidales</taxon>
        <taxon>Ostreobineae</taxon>
        <taxon>Ostreobiaceae</taxon>
        <taxon>Ostreobium</taxon>
    </lineage>
</organism>
<dbReference type="OrthoDB" id="515160at2759"/>
<feature type="transmembrane region" description="Helical" evidence="2">
    <location>
        <begin position="178"/>
        <end position="199"/>
    </location>
</feature>
<feature type="region of interest" description="Disordered" evidence="1">
    <location>
        <begin position="82"/>
        <end position="116"/>
    </location>
</feature>
<proteinExistence type="predicted"/>
<reference evidence="3" key="1">
    <citation type="submission" date="2020-12" db="EMBL/GenBank/DDBJ databases">
        <authorList>
            <person name="Iha C."/>
        </authorList>
    </citation>
    <scope>NUCLEOTIDE SEQUENCE</scope>
</reference>
<comment type="caution">
    <text evidence="3">The sequence shown here is derived from an EMBL/GenBank/DDBJ whole genome shotgun (WGS) entry which is preliminary data.</text>
</comment>
<feature type="region of interest" description="Disordered" evidence="1">
    <location>
        <begin position="129"/>
        <end position="160"/>
    </location>
</feature>
<evidence type="ECO:0000256" key="1">
    <source>
        <dbReference type="SAM" id="MobiDB-lite"/>
    </source>
</evidence>
<sequence length="208" mass="22001">MASHAQLASSSAKGACRCHPALPMRKSCRAGQRGMAVRVRGEQGSSSRGPFDEGAAQVKRLVNRDRANFSGKGFERLLEEEFEEGAEGGKKAEDQGNGASSSTREPSSATDSSKAAASFKLRSSPFSAPGLSGSNPFGPGSSSSPFGMPESGTGKEDMKNESDEPWWAFVKKITLTQVVLFCTFSSMLGLMVGTFLVVYNSGAVHFNE</sequence>
<dbReference type="Proteomes" id="UP000708148">
    <property type="component" value="Unassembled WGS sequence"/>
</dbReference>